<evidence type="ECO:0000256" key="2">
    <source>
        <dbReference type="ARBA" id="ARBA00022448"/>
    </source>
</evidence>
<evidence type="ECO:0000313" key="10">
    <source>
        <dbReference type="EMBL" id="MBO1900397.1"/>
    </source>
</evidence>
<comment type="caution">
    <text evidence="10">The sequence shown here is derived from an EMBL/GenBank/DDBJ whole genome shotgun (WGS) entry which is preliminary data.</text>
</comment>
<keyword evidence="6 9" id="KW-1133">Transmembrane helix</keyword>
<keyword evidence="4 9" id="KW-0812">Transmembrane</keyword>
<evidence type="ECO:0000256" key="8">
    <source>
        <dbReference type="ARBA" id="ARBA00037998"/>
    </source>
</evidence>
<keyword evidence="5" id="KW-0029">Amino-acid transport</keyword>
<feature type="transmembrane region" description="Helical" evidence="9">
    <location>
        <begin position="88"/>
        <end position="111"/>
    </location>
</feature>
<dbReference type="GO" id="GO:0022857">
    <property type="term" value="F:transmembrane transporter activity"/>
    <property type="evidence" value="ECO:0007669"/>
    <property type="project" value="InterPro"/>
</dbReference>
<keyword evidence="2" id="KW-0813">Transport</keyword>
<dbReference type="Proteomes" id="UP000664382">
    <property type="component" value="Unassembled WGS sequence"/>
</dbReference>
<comment type="similarity">
    <text evidence="8">Belongs to the binding-protein-dependent transport system permease family. LivHM subfamily.</text>
</comment>
<evidence type="ECO:0000256" key="1">
    <source>
        <dbReference type="ARBA" id="ARBA00004651"/>
    </source>
</evidence>
<feature type="transmembrane region" description="Helical" evidence="9">
    <location>
        <begin position="7"/>
        <end position="28"/>
    </location>
</feature>
<dbReference type="AlphaFoldDB" id="A0A939MKN5"/>
<proteinExistence type="inferred from homology"/>
<accession>A0A939MKN5</accession>
<evidence type="ECO:0000256" key="3">
    <source>
        <dbReference type="ARBA" id="ARBA00022475"/>
    </source>
</evidence>
<dbReference type="Pfam" id="PF02653">
    <property type="entry name" value="BPD_transp_2"/>
    <property type="match status" value="1"/>
</dbReference>
<gene>
    <name evidence="10" type="ORF">J4H92_00345</name>
</gene>
<sequence length="294" mass="30407">MKLIQVLILGLSLGAIYGLIALSFVTIFKGTKVFNLAQGSVMIVGVYVTSLLTGAIGFFAAAAAGVLAAALLAAILDRIVALAPRGDHLVLTILTVGLDIILVAETARLLGTKFITVGDPWGSQTITLLGATVPLTRVIALLVGIVLIGIFFLVFRKTRFGVRMRASAADPETAALMGISQRSVSLTSWAIGGGMAAVAGIFLAMFPNPGLDAHAHLLAFHAIPAVIIGGLDSSEGAILGGLIVGVTQTVVTSYASSLRFLGEGIGDVSPYILMILFLLVRPSGIFGTKELVRV</sequence>
<evidence type="ECO:0000256" key="5">
    <source>
        <dbReference type="ARBA" id="ARBA00022970"/>
    </source>
</evidence>
<dbReference type="InterPro" id="IPR052157">
    <property type="entry name" value="BCAA_transport_permease"/>
</dbReference>
<evidence type="ECO:0000256" key="9">
    <source>
        <dbReference type="SAM" id="Phobius"/>
    </source>
</evidence>
<dbReference type="GO" id="GO:0005886">
    <property type="term" value="C:plasma membrane"/>
    <property type="evidence" value="ECO:0007669"/>
    <property type="project" value="UniProtKB-SubCell"/>
</dbReference>
<feature type="transmembrane region" description="Helical" evidence="9">
    <location>
        <begin position="48"/>
        <end position="76"/>
    </location>
</feature>
<protein>
    <submittedName>
        <fullName evidence="10">Branched-chain amino acid ABC transporter permease</fullName>
    </submittedName>
</protein>
<feature type="transmembrane region" description="Helical" evidence="9">
    <location>
        <begin position="268"/>
        <end position="288"/>
    </location>
</feature>
<dbReference type="PANTHER" id="PTHR11795:SF450">
    <property type="entry name" value="ABC TRANSPORTER PERMEASE PROTEIN"/>
    <property type="match status" value="1"/>
</dbReference>
<dbReference type="CDD" id="cd06582">
    <property type="entry name" value="TM_PBP1_LivH_like"/>
    <property type="match status" value="1"/>
</dbReference>
<evidence type="ECO:0000313" key="11">
    <source>
        <dbReference type="Proteomes" id="UP000664382"/>
    </source>
</evidence>
<organism evidence="10 11">
    <name type="scientific">Leucobacter weissii</name>
    <dbReference type="NCBI Taxonomy" id="1983706"/>
    <lineage>
        <taxon>Bacteria</taxon>
        <taxon>Bacillati</taxon>
        <taxon>Actinomycetota</taxon>
        <taxon>Actinomycetes</taxon>
        <taxon>Micrococcales</taxon>
        <taxon>Microbacteriaceae</taxon>
        <taxon>Leucobacter</taxon>
    </lineage>
</organism>
<feature type="transmembrane region" description="Helical" evidence="9">
    <location>
        <begin position="131"/>
        <end position="155"/>
    </location>
</feature>
<dbReference type="RefSeq" id="WP_208095036.1">
    <property type="nucleotide sequence ID" value="NZ_JAGDYM010000001.1"/>
</dbReference>
<evidence type="ECO:0000256" key="4">
    <source>
        <dbReference type="ARBA" id="ARBA00022692"/>
    </source>
</evidence>
<keyword evidence="7 9" id="KW-0472">Membrane</keyword>
<keyword evidence="11" id="KW-1185">Reference proteome</keyword>
<feature type="transmembrane region" description="Helical" evidence="9">
    <location>
        <begin position="186"/>
        <end position="207"/>
    </location>
</feature>
<comment type="subcellular location">
    <subcellularLocation>
        <location evidence="1">Cell membrane</location>
        <topology evidence="1">Multi-pass membrane protein</topology>
    </subcellularLocation>
</comment>
<keyword evidence="3" id="KW-1003">Cell membrane</keyword>
<dbReference type="PANTHER" id="PTHR11795">
    <property type="entry name" value="BRANCHED-CHAIN AMINO ACID TRANSPORT SYSTEM PERMEASE PROTEIN LIVH"/>
    <property type="match status" value="1"/>
</dbReference>
<dbReference type="InterPro" id="IPR001851">
    <property type="entry name" value="ABC_transp_permease"/>
</dbReference>
<dbReference type="GO" id="GO:0006865">
    <property type="term" value="P:amino acid transport"/>
    <property type="evidence" value="ECO:0007669"/>
    <property type="project" value="UniProtKB-KW"/>
</dbReference>
<name>A0A939MKN5_9MICO</name>
<reference evidence="10" key="1">
    <citation type="submission" date="2021-03" db="EMBL/GenBank/DDBJ databases">
        <title>Leucobacter chromiisoli sp. nov., isolated from chromium-containing soil of chemical plant.</title>
        <authorList>
            <person name="Xu Z."/>
        </authorList>
    </citation>
    <scope>NUCLEOTIDE SEQUENCE</scope>
    <source>
        <strain evidence="10">S27</strain>
    </source>
</reference>
<evidence type="ECO:0000256" key="7">
    <source>
        <dbReference type="ARBA" id="ARBA00023136"/>
    </source>
</evidence>
<evidence type="ECO:0000256" key="6">
    <source>
        <dbReference type="ARBA" id="ARBA00022989"/>
    </source>
</evidence>
<dbReference type="EMBL" id="JAGDYM010000001">
    <property type="protein sequence ID" value="MBO1900397.1"/>
    <property type="molecule type" value="Genomic_DNA"/>
</dbReference>